<reference evidence="1" key="1">
    <citation type="submission" date="2022-06" db="EMBL/GenBank/DDBJ databases">
        <title>Fusarium solani species complex genomes reveal bases of compartmentalisation and animal pathogenesis.</title>
        <authorList>
            <person name="Tsai I.J."/>
        </authorList>
    </citation>
    <scope>NUCLEOTIDE SEQUENCE</scope>
    <source>
        <strain evidence="1">Fu6.1</strain>
    </source>
</reference>
<dbReference type="Proteomes" id="UP001065298">
    <property type="component" value="Chromosome 9"/>
</dbReference>
<protein>
    <submittedName>
        <fullName evidence="1">4HBT domain-containing protein</fullName>
    </submittedName>
</protein>
<evidence type="ECO:0000313" key="2">
    <source>
        <dbReference type="Proteomes" id="UP001065298"/>
    </source>
</evidence>
<gene>
    <name evidence="1" type="ORF">NCS57_01091000</name>
</gene>
<keyword evidence="2" id="KW-1185">Reference proteome</keyword>
<name>A0ACC0QKP6_9HYPO</name>
<organism evidence="1 2">
    <name type="scientific">Fusarium keratoplasticum</name>
    <dbReference type="NCBI Taxonomy" id="1328300"/>
    <lineage>
        <taxon>Eukaryota</taxon>
        <taxon>Fungi</taxon>
        <taxon>Dikarya</taxon>
        <taxon>Ascomycota</taxon>
        <taxon>Pezizomycotina</taxon>
        <taxon>Sordariomycetes</taxon>
        <taxon>Hypocreomycetidae</taxon>
        <taxon>Hypocreales</taxon>
        <taxon>Nectriaceae</taxon>
        <taxon>Fusarium</taxon>
        <taxon>Fusarium solani species complex</taxon>
    </lineage>
</organism>
<proteinExistence type="predicted"/>
<comment type="caution">
    <text evidence="1">The sequence shown here is derived from an EMBL/GenBank/DDBJ whole genome shotgun (WGS) entry which is preliminary data.</text>
</comment>
<dbReference type="EMBL" id="CM046511">
    <property type="protein sequence ID" value="KAI8657136.1"/>
    <property type="molecule type" value="Genomic_DNA"/>
</dbReference>
<sequence>MATLDVPSTKGSAAAAEPTDTAELLRSIVTAHPSTISFLQSSPNVQATRSVLVLKPEHLPNSLMGATLAASDAVAEPYVFKDDNKGALLAFYYLGRRLAGHVGIVHGGITAALLDECMGRATFGRLPGKIAVTAKLEIEYKDPISLDSVIIVRADTIEVQGRKAWVEAKVQDAVDGRIVALAKGLFIQPKWADDLVQLM</sequence>
<evidence type="ECO:0000313" key="1">
    <source>
        <dbReference type="EMBL" id="KAI8657136.1"/>
    </source>
</evidence>
<accession>A0ACC0QKP6</accession>